<dbReference type="Gene3D" id="3.40.50.1820">
    <property type="entry name" value="alpha/beta hydrolase"/>
    <property type="match status" value="1"/>
</dbReference>
<evidence type="ECO:0000313" key="4">
    <source>
        <dbReference type="EMBL" id="OBZ90682.1"/>
    </source>
</evidence>
<dbReference type="InterPro" id="IPR029058">
    <property type="entry name" value="AB_hydrolase_fold"/>
</dbReference>
<dbReference type="SUPFAM" id="SSF53474">
    <property type="entry name" value="alpha/beta-Hydrolases"/>
    <property type="match status" value="1"/>
</dbReference>
<dbReference type="Pfam" id="PF00561">
    <property type="entry name" value="Abhydrolase_1"/>
    <property type="match status" value="1"/>
</dbReference>
<keyword evidence="5" id="KW-1185">Reference proteome</keyword>
<dbReference type="InParanoid" id="A0A1C7NNG9"/>
<dbReference type="GO" id="GO:0052689">
    <property type="term" value="F:carboxylic ester hydrolase activity"/>
    <property type="evidence" value="ECO:0007669"/>
    <property type="project" value="TreeGrafter"/>
</dbReference>
<dbReference type="GO" id="GO:0005739">
    <property type="term" value="C:mitochondrion"/>
    <property type="evidence" value="ECO:0007669"/>
    <property type="project" value="TreeGrafter"/>
</dbReference>
<dbReference type="Proteomes" id="UP000093000">
    <property type="component" value="Unassembled WGS sequence"/>
</dbReference>
<dbReference type="PRINTS" id="PR00111">
    <property type="entry name" value="ABHYDROLASE"/>
</dbReference>
<name>A0A1C7NNG9_9FUNG</name>
<dbReference type="AlphaFoldDB" id="A0A1C7NNG9"/>
<organism evidence="4 5">
    <name type="scientific">Choanephora cucurbitarum</name>
    <dbReference type="NCBI Taxonomy" id="101091"/>
    <lineage>
        <taxon>Eukaryota</taxon>
        <taxon>Fungi</taxon>
        <taxon>Fungi incertae sedis</taxon>
        <taxon>Mucoromycota</taxon>
        <taxon>Mucoromycotina</taxon>
        <taxon>Mucoromycetes</taxon>
        <taxon>Mucorales</taxon>
        <taxon>Mucorineae</taxon>
        <taxon>Choanephoraceae</taxon>
        <taxon>Choanephoroideae</taxon>
        <taxon>Choanephora</taxon>
    </lineage>
</organism>
<feature type="domain" description="AB hydrolase-1" evidence="3">
    <location>
        <begin position="37"/>
        <end position="271"/>
    </location>
</feature>
<dbReference type="EMBL" id="LUGH01000038">
    <property type="protein sequence ID" value="OBZ90682.1"/>
    <property type="molecule type" value="Genomic_DNA"/>
</dbReference>
<reference evidence="4 5" key="1">
    <citation type="submission" date="2016-03" db="EMBL/GenBank/DDBJ databases">
        <title>Choanephora cucurbitarum.</title>
        <authorList>
            <person name="Min B."/>
            <person name="Park H."/>
            <person name="Park J.-H."/>
            <person name="Shin H.-D."/>
            <person name="Choi I.-G."/>
        </authorList>
    </citation>
    <scope>NUCLEOTIDE SEQUENCE [LARGE SCALE GENOMIC DNA]</scope>
    <source>
        <strain evidence="4 5">KUS-F28377</strain>
    </source>
</reference>
<dbReference type="OrthoDB" id="8119704at2759"/>
<comment type="caution">
    <text evidence="4">The sequence shown here is derived from an EMBL/GenBank/DDBJ whole genome shotgun (WGS) entry which is preliminary data.</text>
</comment>
<comment type="similarity">
    <text evidence="1">Belongs to the AB hydrolase superfamily.</text>
</comment>
<dbReference type="PANTHER" id="PTHR46118:SF4">
    <property type="entry name" value="PROTEIN ABHD11"/>
    <property type="match status" value="1"/>
</dbReference>
<sequence>MLRSTRLKPLLTYRAYSTKAVELSFDKHAIRPSQDSPLLICHGLFGSKKNWSSLAKAFSSRLSRDVYTIIIKKDLRNHGDSPHSEEHTYEAMTTDLVEFISKHNLKAPILLGHSMGGKAVMATALQHPEMVSKLVVVDMPPVAMTLSRNFATYVDAMREIEAANVSKQSEADKILAKYESNIGIRMFLLTNLRRSDNNVFQFRVPYEILGRSLPSIGAFDIPSHLSYPKPTLFIAGGKSPYRIPFEEQSEWVNQLFPQSRLEVVEQAGHWGKGIEDISVNMTDSEVNVVHAEKPDIVLTSVTQFINN</sequence>
<evidence type="ECO:0000259" key="3">
    <source>
        <dbReference type="Pfam" id="PF00561"/>
    </source>
</evidence>
<dbReference type="STRING" id="101091.A0A1C7NNG9"/>
<accession>A0A1C7NNG9</accession>
<evidence type="ECO:0000256" key="1">
    <source>
        <dbReference type="ARBA" id="ARBA00008645"/>
    </source>
</evidence>
<gene>
    <name evidence="4" type="ORF">A0J61_01255</name>
</gene>
<proteinExistence type="inferred from homology"/>
<keyword evidence="2 4" id="KW-0378">Hydrolase</keyword>
<evidence type="ECO:0000313" key="5">
    <source>
        <dbReference type="Proteomes" id="UP000093000"/>
    </source>
</evidence>
<dbReference type="FunCoup" id="A0A1C7NNG9">
    <property type="interactions" value="337"/>
</dbReference>
<dbReference type="InterPro" id="IPR000073">
    <property type="entry name" value="AB_hydrolase_1"/>
</dbReference>
<evidence type="ECO:0000256" key="2">
    <source>
        <dbReference type="ARBA" id="ARBA00022801"/>
    </source>
</evidence>
<protein>
    <submittedName>
        <fullName evidence="4">Abhydrolase domain-containing protein C22H12.03</fullName>
    </submittedName>
</protein>
<dbReference type="PANTHER" id="PTHR46118">
    <property type="entry name" value="PROTEIN ABHD11"/>
    <property type="match status" value="1"/>
</dbReference>